<keyword evidence="2 4" id="KW-0238">DNA-binding</keyword>
<dbReference type="EMBL" id="CP000353">
    <property type="protein sequence ID" value="ABF10653.1"/>
    <property type="molecule type" value="Genomic_DNA"/>
</dbReference>
<evidence type="ECO:0000256" key="3">
    <source>
        <dbReference type="ARBA" id="ARBA00023163"/>
    </source>
</evidence>
<evidence type="ECO:0000313" key="7">
    <source>
        <dbReference type="EMBL" id="ABF10653.1"/>
    </source>
</evidence>
<protein>
    <submittedName>
        <fullName evidence="7">Transcriptional regulator, TetR family</fullName>
    </submittedName>
</protein>
<dbReference type="Gene3D" id="1.10.10.60">
    <property type="entry name" value="Homeodomain-like"/>
    <property type="match status" value="1"/>
</dbReference>
<evidence type="ECO:0000256" key="2">
    <source>
        <dbReference type="ARBA" id="ARBA00023125"/>
    </source>
</evidence>
<organism evidence="7 8">
    <name type="scientific">Cupriavidus metallidurans (strain ATCC 43123 / DSM 2839 / NBRC 102507 / CH34)</name>
    <name type="common">Ralstonia metallidurans</name>
    <dbReference type="NCBI Taxonomy" id="266264"/>
    <lineage>
        <taxon>Bacteria</taxon>
        <taxon>Pseudomonadati</taxon>
        <taxon>Pseudomonadota</taxon>
        <taxon>Betaproteobacteria</taxon>
        <taxon>Burkholderiales</taxon>
        <taxon>Burkholderiaceae</taxon>
        <taxon>Cupriavidus</taxon>
    </lineage>
</organism>
<proteinExistence type="predicted"/>
<name>Q1LGS3_CUPMC</name>
<dbReference type="InterPro" id="IPR004111">
    <property type="entry name" value="Repressor_TetR_C"/>
</dbReference>
<keyword evidence="7" id="KW-0614">Plasmid</keyword>
<evidence type="ECO:0000313" key="8">
    <source>
        <dbReference type="Proteomes" id="UP000002429"/>
    </source>
</evidence>
<keyword evidence="3" id="KW-0804">Transcription</keyword>
<dbReference type="SUPFAM" id="SSF46689">
    <property type="entry name" value="Homeodomain-like"/>
    <property type="match status" value="1"/>
</dbReference>
<accession>Q1LGS3</accession>
<dbReference type="InterPro" id="IPR009057">
    <property type="entry name" value="Homeodomain-like_sf"/>
</dbReference>
<gene>
    <name evidence="7" type="ordered locus">Rmet_3783</name>
</gene>
<feature type="domain" description="HTH tetR-type" evidence="6">
    <location>
        <begin position="64"/>
        <end position="124"/>
    </location>
</feature>
<evidence type="ECO:0000256" key="5">
    <source>
        <dbReference type="SAM" id="MobiDB-lite"/>
    </source>
</evidence>
<dbReference type="HOGENOM" id="CLU_952715_0_0_4"/>
<dbReference type="Gene3D" id="1.10.357.10">
    <property type="entry name" value="Tetracycline Repressor, domain 2"/>
    <property type="match status" value="1"/>
</dbReference>
<keyword evidence="8" id="KW-1185">Reference proteome</keyword>
<feature type="DNA-binding region" description="H-T-H motif" evidence="4">
    <location>
        <begin position="87"/>
        <end position="106"/>
    </location>
</feature>
<reference evidence="8" key="1">
    <citation type="journal article" date="2010" name="PLoS ONE">
        <title>The complete genome sequence of Cupriavidus metallidurans strain CH34, a master survivalist in harsh and anthropogenic environments.</title>
        <authorList>
            <person name="Janssen P.J."/>
            <person name="Van Houdt R."/>
            <person name="Moors H."/>
            <person name="Monsieurs P."/>
            <person name="Morin N."/>
            <person name="Michaux A."/>
            <person name="Benotmane M.A."/>
            <person name="Leys N."/>
            <person name="Vallaeys T."/>
            <person name="Lapidus A."/>
            <person name="Monchy S."/>
            <person name="Medigue C."/>
            <person name="Taghavi S."/>
            <person name="McCorkle S."/>
            <person name="Dunn J."/>
            <person name="van der Lelie D."/>
            <person name="Mergeay M."/>
        </authorList>
    </citation>
    <scope>NUCLEOTIDE SEQUENCE [LARGE SCALE GENOMIC DNA]</scope>
    <source>
        <strain evidence="8">ATCC 43123 / DSM 2839 / NBRC 102507 / CH34</strain>
    </source>
</reference>
<dbReference type="GO" id="GO:0045892">
    <property type="term" value="P:negative regulation of DNA-templated transcription"/>
    <property type="evidence" value="ECO:0007669"/>
    <property type="project" value="InterPro"/>
</dbReference>
<dbReference type="Pfam" id="PF02909">
    <property type="entry name" value="TetR_C_1"/>
    <property type="match status" value="1"/>
</dbReference>
<evidence type="ECO:0000256" key="4">
    <source>
        <dbReference type="PROSITE-ProRule" id="PRU00335"/>
    </source>
</evidence>
<dbReference type="KEGG" id="rme:Rmet_3783"/>
<feature type="compositionally biased region" description="Low complexity" evidence="5">
    <location>
        <begin position="26"/>
        <end position="40"/>
    </location>
</feature>
<dbReference type="AlphaFoldDB" id="Q1LGS3"/>
<feature type="region of interest" description="Disordered" evidence="5">
    <location>
        <begin position="1"/>
        <end position="63"/>
    </location>
</feature>
<dbReference type="PROSITE" id="PS50977">
    <property type="entry name" value="HTH_TETR_2"/>
    <property type="match status" value="1"/>
</dbReference>
<evidence type="ECO:0000256" key="1">
    <source>
        <dbReference type="ARBA" id="ARBA00023015"/>
    </source>
</evidence>
<geneLocation type="plasmid" evidence="7 8">
    <name>megaplasmid</name>
</geneLocation>
<dbReference type="InterPro" id="IPR001647">
    <property type="entry name" value="HTH_TetR"/>
</dbReference>
<dbReference type="InterPro" id="IPR036271">
    <property type="entry name" value="Tet_transcr_reg_TetR-rel_C_sf"/>
</dbReference>
<keyword evidence="1" id="KW-0805">Transcription regulation</keyword>
<evidence type="ECO:0000259" key="6">
    <source>
        <dbReference type="PROSITE" id="PS50977"/>
    </source>
</evidence>
<dbReference type="GO" id="GO:0003677">
    <property type="term" value="F:DNA binding"/>
    <property type="evidence" value="ECO:0007669"/>
    <property type="project" value="UniProtKB-UniRule"/>
</dbReference>
<dbReference type="eggNOG" id="COG1309">
    <property type="taxonomic scope" value="Bacteria"/>
</dbReference>
<dbReference type="SUPFAM" id="SSF48498">
    <property type="entry name" value="Tetracyclin repressor-like, C-terminal domain"/>
    <property type="match status" value="1"/>
</dbReference>
<dbReference type="Proteomes" id="UP000002429">
    <property type="component" value="Plasmid megaplasmid"/>
</dbReference>
<sequence>MACGAIGDRIGIPPISSRSDRPTPMPAARKSPAAKVAAQPSPNPVPRRRGRPPKTESPIGAEPMLSRTTILQHAIKLTKTLPLDQISMVQLAKDFGVAPGLIHYYLGGRDQLVSGVLNDYYRQRTLRIPPLTGDWRADVERIARLSFQVAVENPGVSNYVASHNRYRLFQDVQPGETDYGLEFFNRMTSAIMQGGFSAEQVALGYHLLAQYLVAASMAEASRQLPAYHQAFIQNKLDSVSAEQYPGARFVSRSFSQLSSDTAFEEGLRITLDGIAAWQRDVKPAKKRSARSA</sequence>